<dbReference type="Pfam" id="PF01595">
    <property type="entry name" value="CNNM"/>
    <property type="match status" value="1"/>
</dbReference>
<dbReference type="Gene3D" id="3.30.465.10">
    <property type="match status" value="1"/>
</dbReference>
<protein>
    <submittedName>
        <fullName evidence="13">Hemolysin family protein</fullName>
    </submittedName>
</protein>
<dbReference type="InterPro" id="IPR005170">
    <property type="entry name" value="Transptr-assoc_dom"/>
</dbReference>
<feature type="transmembrane region" description="Helical" evidence="10">
    <location>
        <begin position="127"/>
        <end position="148"/>
    </location>
</feature>
<evidence type="ECO:0000256" key="8">
    <source>
        <dbReference type="PROSITE-ProRule" id="PRU01193"/>
    </source>
</evidence>
<evidence type="ECO:0000256" key="7">
    <source>
        <dbReference type="PROSITE-ProRule" id="PRU00703"/>
    </source>
</evidence>
<reference evidence="13" key="1">
    <citation type="submission" date="2021-08" db="EMBL/GenBank/DDBJ databases">
        <title>Comparative analyses of Brucepasteria parasyntrophica and Teretinema zuelzerae.</title>
        <authorList>
            <person name="Song Y."/>
            <person name="Brune A."/>
        </authorList>
    </citation>
    <scope>NUCLEOTIDE SEQUENCE</scope>
    <source>
        <strain evidence="13">DSM 1903</strain>
    </source>
</reference>
<evidence type="ECO:0000256" key="3">
    <source>
        <dbReference type="ARBA" id="ARBA00022737"/>
    </source>
</evidence>
<dbReference type="AlphaFoldDB" id="A0AAE3EI90"/>
<evidence type="ECO:0000256" key="6">
    <source>
        <dbReference type="ARBA" id="ARBA00023136"/>
    </source>
</evidence>
<evidence type="ECO:0000259" key="11">
    <source>
        <dbReference type="PROSITE" id="PS51371"/>
    </source>
</evidence>
<comment type="caution">
    <text evidence="13">The sequence shown here is derived from an EMBL/GenBank/DDBJ whole genome shotgun (WGS) entry which is preliminary data.</text>
</comment>
<feature type="transmembrane region" description="Helical" evidence="10">
    <location>
        <begin position="95"/>
        <end position="115"/>
    </location>
</feature>
<accession>A0AAE3EI90</accession>
<dbReference type="InterPro" id="IPR000644">
    <property type="entry name" value="CBS_dom"/>
</dbReference>
<keyword evidence="3" id="KW-0677">Repeat</keyword>
<dbReference type="Gene3D" id="3.10.580.10">
    <property type="entry name" value="CBS-domain"/>
    <property type="match status" value="1"/>
</dbReference>
<feature type="compositionally biased region" description="Low complexity" evidence="9">
    <location>
        <begin position="339"/>
        <end position="350"/>
    </location>
</feature>
<dbReference type="InterPro" id="IPR046342">
    <property type="entry name" value="CBS_dom_sf"/>
</dbReference>
<sequence length="431" mass="47010">MEPSEPPSYLVYLVLLAGLTLLSMFFSASESAFLSASKLRIRYLAEKGVKAAIRLEKLNETRTILLGIILVGNNIVNIGTSALITAIALPLFGSSGIGIAVGVSTVLLLVFGEIFPKSVALLHPERIALRFSLPLSVLVFIARPLVVFSRAMGKAASRLTGIAAKSKKATVTEEDIRTMIEVGEEEGLIESDKRSMMHKILRYTDLTAREIMVPRTEITMVPVSASLENIQSLITDSPYSRFPVYGKDIDDIKGILYVKDLLFSEGQTRENFTITDKLRPAVFAFESWKLSELQNIFRARNTTLAVIIDEYGGVAGMVTAEDLAEEIFGNLERNAQETASAGVADSSDAAENPARPFHVDGTERLDTLSERLGFVLSSSQFDTLAGFILERVDEIPEPGTTIEVQGFLFTVAGRTGNRITSVLITPQEAAR</sequence>
<dbReference type="FunFam" id="3.10.580.10:FF:000002">
    <property type="entry name" value="Magnesium/cobalt efflux protein CorC"/>
    <property type="match status" value="1"/>
</dbReference>
<dbReference type="InterPro" id="IPR036318">
    <property type="entry name" value="FAD-bd_PCMH-like_sf"/>
</dbReference>
<feature type="region of interest" description="Disordered" evidence="9">
    <location>
        <begin position="339"/>
        <end position="358"/>
    </location>
</feature>
<evidence type="ECO:0000313" key="13">
    <source>
        <dbReference type="EMBL" id="MCD1654288.1"/>
    </source>
</evidence>
<dbReference type="Pfam" id="PF00571">
    <property type="entry name" value="CBS"/>
    <property type="match status" value="2"/>
</dbReference>
<feature type="transmembrane region" description="Helical" evidence="10">
    <location>
        <begin position="12"/>
        <end position="34"/>
    </location>
</feature>
<dbReference type="SUPFAM" id="SSF54631">
    <property type="entry name" value="CBS-domain pair"/>
    <property type="match status" value="1"/>
</dbReference>
<dbReference type="EMBL" id="JAINWA010000001">
    <property type="protein sequence ID" value="MCD1654288.1"/>
    <property type="molecule type" value="Genomic_DNA"/>
</dbReference>
<evidence type="ECO:0000256" key="4">
    <source>
        <dbReference type="ARBA" id="ARBA00022989"/>
    </source>
</evidence>
<dbReference type="GO" id="GO:0005886">
    <property type="term" value="C:plasma membrane"/>
    <property type="evidence" value="ECO:0007669"/>
    <property type="project" value="TreeGrafter"/>
</dbReference>
<keyword evidence="14" id="KW-1185">Reference proteome</keyword>
<evidence type="ECO:0000256" key="1">
    <source>
        <dbReference type="ARBA" id="ARBA00004141"/>
    </source>
</evidence>
<dbReference type="RefSeq" id="WP_230754376.1">
    <property type="nucleotide sequence ID" value="NZ_JAINWA010000001.1"/>
</dbReference>
<dbReference type="PANTHER" id="PTHR22777">
    <property type="entry name" value="HEMOLYSIN-RELATED"/>
    <property type="match status" value="1"/>
</dbReference>
<evidence type="ECO:0000256" key="9">
    <source>
        <dbReference type="SAM" id="MobiDB-lite"/>
    </source>
</evidence>
<dbReference type="InterPro" id="IPR002550">
    <property type="entry name" value="CNNM"/>
</dbReference>
<feature type="domain" description="CBS" evidence="11">
    <location>
        <begin position="212"/>
        <end position="274"/>
    </location>
</feature>
<evidence type="ECO:0000259" key="12">
    <source>
        <dbReference type="PROSITE" id="PS51846"/>
    </source>
</evidence>
<dbReference type="PROSITE" id="PS51846">
    <property type="entry name" value="CNNM"/>
    <property type="match status" value="1"/>
</dbReference>
<proteinExistence type="predicted"/>
<evidence type="ECO:0000256" key="10">
    <source>
        <dbReference type="SAM" id="Phobius"/>
    </source>
</evidence>
<dbReference type="Proteomes" id="UP001198163">
    <property type="component" value="Unassembled WGS sequence"/>
</dbReference>
<dbReference type="PANTHER" id="PTHR22777:SF17">
    <property type="entry name" value="UPF0053 PROTEIN SLL0260"/>
    <property type="match status" value="1"/>
</dbReference>
<dbReference type="InterPro" id="IPR044751">
    <property type="entry name" value="Ion_transp-like_CBS"/>
</dbReference>
<dbReference type="SMART" id="SM01091">
    <property type="entry name" value="CorC_HlyC"/>
    <property type="match status" value="1"/>
</dbReference>
<feature type="domain" description="CBS" evidence="11">
    <location>
        <begin position="277"/>
        <end position="333"/>
    </location>
</feature>
<gene>
    <name evidence="13" type="ORF">K7J14_06170</name>
</gene>
<feature type="transmembrane region" description="Helical" evidence="10">
    <location>
        <begin position="64"/>
        <end position="89"/>
    </location>
</feature>
<keyword evidence="5 7" id="KW-0129">CBS domain</keyword>
<dbReference type="PROSITE" id="PS51371">
    <property type="entry name" value="CBS"/>
    <property type="match status" value="2"/>
</dbReference>
<name>A0AAE3EI90_9SPIR</name>
<dbReference type="CDD" id="cd04590">
    <property type="entry name" value="CBS_pair_CorC_HlyC_assoc"/>
    <property type="match status" value="1"/>
</dbReference>
<comment type="subcellular location">
    <subcellularLocation>
        <location evidence="1">Membrane</location>
        <topology evidence="1">Multi-pass membrane protein</topology>
    </subcellularLocation>
</comment>
<evidence type="ECO:0000256" key="2">
    <source>
        <dbReference type="ARBA" id="ARBA00022692"/>
    </source>
</evidence>
<dbReference type="GO" id="GO:0050660">
    <property type="term" value="F:flavin adenine dinucleotide binding"/>
    <property type="evidence" value="ECO:0007669"/>
    <property type="project" value="InterPro"/>
</dbReference>
<dbReference type="InterPro" id="IPR016169">
    <property type="entry name" value="FAD-bd_PCMH_sub2"/>
</dbReference>
<evidence type="ECO:0000256" key="5">
    <source>
        <dbReference type="ARBA" id="ARBA00023122"/>
    </source>
</evidence>
<dbReference type="SUPFAM" id="SSF56176">
    <property type="entry name" value="FAD-binding/transporter-associated domain-like"/>
    <property type="match status" value="1"/>
</dbReference>
<keyword evidence="4 8" id="KW-1133">Transmembrane helix</keyword>
<feature type="domain" description="CNNM transmembrane" evidence="12">
    <location>
        <begin position="5"/>
        <end position="193"/>
    </location>
</feature>
<keyword evidence="6 8" id="KW-0472">Membrane</keyword>
<organism evidence="13 14">
    <name type="scientific">Teretinema zuelzerae</name>
    <dbReference type="NCBI Taxonomy" id="156"/>
    <lineage>
        <taxon>Bacteria</taxon>
        <taxon>Pseudomonadati</taxon>
        <taxon>Spirochaetota</taxon>
        <taxon>Spirochaetia</taxon>
        <taxon>Spirochaetales</taxon>
        <taxon>Treponemataceae</taxon>
        <taxon>Teretinema</taxon>
    </lineage>
</organism>
<keyword evidence="2 8" id="KW-0812">Transmembrane</keyword>
<dbReference type="Pfam" id="PF03471">
    <property type="entry name" value="CorC_HlyC"/>
    <property type="match status" value="1"/>
</dbReference>
<evidence type="ECO:0000313" key="14">
    <source>
        <dbReference type="Proteomes" id="UP001198163"/>
    </source>
</evidence>